<dbReference type="PANTHER" id="PTHR26453">
    <property type="entry name" value="OLFACTORY RECEPTOR"/>
    <property type="match status" value="1"/>
</dbReference>
<evidence type="ECO:0000256" key="5">
    <source>
        <dbReference type="ARBA" id="ARBA00022725"/>
    </source>
</evidence>
<evidence type="ECO:0000256" key="1">
    <source>
        <dbReference type="ARBA" id="ARBA00004651"/>
    </source>
</evidence>
<evidence type="ECO:0000256" key="4">
    <source>
        <dbReference type="ARBA" id="ARBA00022692"/>
    </source>
</evidence>
<keyword evidence="6 12" id="KW-1133">Transmembrane helix</keyword>
<keyword evidence="4 12" id="KW-0812">Transmembrane</keyword>
<evidence type="ECO:0000256" key="9">
    <source>
        <dbReference type="ARBA" id="ARBA00023170"/>
    </source>
</evidence>
<dbReference type="GO" id="GO:0004984">
    <property type="term" value="F:olfactory receptor activity"/>
    <property type="evidence" value="ECO:0007669"/>
    <property type="project" value="InterPro"/>
</dbReference>
<evidence type="ECO:0000256" key="6">
    <source>
        <dbReference type="ARBA" id="ARBA00022989"/>
    </source>
</evidence>
<dbReference type="FunFam" id="1.20.1070.10:FF:000015">
    <property type="entry name" value="Olfactory receptor"/>
    <property type="match status" value="1"/>
</dbReference>
<dbReference type="GO" id="GO:0004930">
    <property type="term" value="F:G protein-coupled receptor activity"/>
    <property type="evidence" value="ECO:0007669"/>
    <property type="project" value="UniProtKB-KW"/>
</dbReference>
<keyword evidence="2" id="KW-1003">Cell membrane</keyword>
<keyword evidence="5" id="KW-0552">Olfaction</keyword>
<dbReference type="PROSITE" id="PS50262">
    <property type="entry name" value="G_PROTEIN_RECEP_F1_2"/>
    <property type="match status" value="1"/>
</dbReference>
<dbReference type="PROSITE" id="PS00237">
    <property type="entry name" value="G_PROTEIN_RECEP_F1_1"/>
    <property type="match status" value="1"/>
</dbReference>
<protein>
    <recommendedName>
        <fullName evidence="13">G-protein coupled receptors family 1 profile domain-containing protein</fullName>
    </recommendedName>
</protein>
<evidence type="ECO:0000256" key="7">
    <source>
        <dbReference type="ARBA" id="ARBA00023040"/>
    </source>
</evidence>
<sequence>MGTMPVLAPRAQGGPGIWAGSGGWCCLQQNHPVLIRRNSSCSAAGSPSPTIRQEPTTPRAQDPTPTFQALPCSPGCKWAGRASRGELHLPAGASGIWGAQHAWPPAEQRVVQHTPKRWGYGKGTEVSHLSCLDICYSTVTVPKVLANSLRQRAAISYGGCLAQTFFLMSCAGAECALLAVMAYDRYAAIVHPLHYAHTMCRAACRAMAAGCWLWGVLDSAVHTMLASRLSFCGAVCLRHLFCDVPPLLRAACGNTRPSEVALHAASVFVGLGPFLLVLGSYLRILAAVLAVPAAAGRHKAFSTCSAHLLVVTLYFVTANLNYNRLGTDNSPLADAVVSALFCIITPALNPLIYSLRNQEVRAALRRVLCGRWGSQGRGADVGTPPVGGGIMGP</sequence>
<dbReference type="InterPro" id="IPR017452">
    <property type="entry name" value="GPCR_Rhodpsn_7TM"/>
</dbReference>
<proteinExistence type="predicted"/>
<keyword evidence="15" id="KW-1185">Reference proteome</keyword>
<keyword evidence="7" id="KW-0297">G-protein coupled receptor</keyword>
<evidence type="ECO:0000313" key="15">
    <source>
        <dbReference type="Proteomes" id="UP000694428"/>
    </source>
</evidence>
<dbReference type="Gene3D" id="1.20.1070.10">
    <property type="entry name" value="Rhodopsin 7-helix transmembrane proteins"/>
    <property type="match status" value="1"/>
</dbReference>
<feature type="compositionally biased region" description="Polar residues" evidence="11">
    <location>
        <begin position="39"/>
        <end position="67"/>
    </location>
</feature>
<keyword evidence="9" id="KW-0675">Receptor</keyword>
<dbReference type="Pfam" id="PF13853">
    <property type="entry name" value="7tm_4"/>
    <property type="match status" value="1"/>
</dbReference>
<evidence type="ECO:0000256" key="3">
    <source>
        <dbReference type="ARBA" id="ARBA00022606"/>
    </source>
</evidence>
<dbReference type="InterPro" id="IPR000276">
    <property type="entry name" value="GPCR_Rhodpsn"/>
</dbReference>
<dbReference type="AlphaFoldDB" id="A0A8C9FBZ1"/>
<dbReference type="PRINTS" id="PR00245">
    <property type="entry name" value="OLFACTORYR"/>
</dbReference>
<evidence type="ECO:0000256" key="8">
    <source>
        <dbReference type="ARBA" id="ARBA00023136"/>
    </source>
</evidence>
<evidence type="ECO:0000259" key="13">
    <source>
        <dbReference type="PROSITE" id="PS50262"/>
    </source>
</evidence>
<dbReference type="InterPro" id="IPR000725">
    <property type="entry name" value="Olfact_rcpt"/>
</dbReference>
<accession>A0A8C9FBZ1</accession>
<comment type="subcellular location">
    <subcellularLocation>
        <location evidence="1">Cell membrane</location>
        <topology evidence="1">Multi-pass membrane protein</topology>
    </subcellularLocation>
</comment>
<keyword evidence="3" id="KW-0716">Sensory transduction</keyword>
<feature type="transmembrane region" description="Helical" evidence="12">
    <location>
        <begin position="300"/>
        <end position="320"/>
    </location>
</feature>
<evidence type="ECO:0000256" key="10">
    <source>
        <dbReference type="ARBA" id="ARBA00023224"/>
    </source>
</evidence>
<evidence type="ECO:0000313" key="14">
    <source>
        <dbReference type="Ensembl" id="ENSPSTP00000013735.1"/>
    </source>
</evidence>
<keyword evidence="8 12" id="KW-0472">Membrane</keyword>
<feature type="domain" description="G-protein coupled receptors family 1 profile" evidence="13">
    <location>
        <begin position="126"/>
        <end position="353"/>
    </location>
</feature>
<dbReference type="SUPFAM" id="SSF81321">
    <property type="entry name" value="Family A G protein-coupled receptor-like"/>
    <property type="match status" value="1"/>
</dbReference>
<evidence type="ECO:0000256" key="12">
    <source>
        <dbReference type="SAM" id="Phobius"/>
    </source>
</evidence>
<feature type="transmembrane region" description="Helical" evidence="12">
    <location>
        <begin position="260"/>
        <end position="288"/>
    </location>
</feature>
<evidence type="ECO:0000256" key="2">
    <source>
        <dbReference type="ARBA" id="ARBA00022475"/>
    </source>
</evidence>
<organism evidence="14 15">
    <name type="scientific">Pavo cristatus</name>
    <name type="common">Indian peafowl</name>
    <name type="synonym">Blue peafowl</name>
    <dbReference type="NCBI Taxonomy" id="9049"/>
    <lineage>
        <taxon>Eukaryota</taxon>
        <taxon>Metazoa</taxon>
        <taxon>Chordata</taxon>
        <taxon>Craniata</taxon>
        <taxon>Vertebrata</taxon>
        <taxon>Euteleostomi</taxon>
        <taxon>Archelosauria</taxon>
        <taxon>Archosauria</taxon>
        <taxon>Dinosauria</taxon>
        <taxon>Saurischia</taxon>
        <taxon>Theropoda</taxon>
        <taxon>Coelurosauria</taxon>
        <taxon>Aves</taxon>
        <taxon>Neognathae</taxon>
        <taxon>Galloanserae</taxon>
        <taxon>Galliformes</taxon>
        <taxon>Phasianidae</taxon>
        <taxon>Phasianinae</taxon>
        <taxon>Pavo</taxon>
    </lineage>
</organism>
<reference evidence="14" key="2">
    <citation type="submission" date="2025-09" db="UniProtKB">
        <authorList>
            <consortium name="Ensembl"/>
        </authorList>
    </citation>
    <scope>IDENTIFICATION</scope>
</reference>
<feature type="transmembrane region" description="Helical" evidence="12">
    <location>
        <begin position="332"/>
        <end position="355"/>
    </location>
</feature>
<dbReference type="GO" id="GO:0005886">
    <property type="term" value="C:plasma membrane"/>
    <property type="evidence" value="ECO:0007669"/>
    <property type="project" value="UniProtKB-SubCell"/>
</dbReference>
<keyword evidence="10" id="KW-0807">Transducer</keyword>
<feature type="region of interest" description="Disordered" evidence="11">
    <location>
        <begin position="39"/>
        <end position="68"/>
    </location>
</feature>
<evidence type="ECO:0000256" key="11">
    <source>
        <dbReference type="SAM" id="MobiDB-lite"/>
    </source>
</evidence>
<reference evidence="14" key="1">
    <citation type="submission" date="2025-08" db="UniProtKB">
        <authorList>
            <consortium name="Ensembl"/>
        </authorList>
    </citation>
    <scope>IDENTIFICATION</scope>
</reference>
<dbReference type="Proteomes" id="UP000694428">
    <property type="component" value="Unplaced"/>
</dbReference>
<name>A0A8C9FBZ1_PAVCR</name>
<dbReference type="Ensembl" id="ENSPSTT00000014407.1">
    <property type="protein sequence ID" value="ENSPSTP00000013735.1"/>
    <property type="gene ID" value="ENSPSTG00000009706.1"/>
</dbReference>